<dbReference type="AlphaFoldDB" id="A0A5J4VDT5"/>
<protein>
    <submittedName>
        <fullName evidence="2">Uncharacterized protein</fullName>
    </submittedName>
</protein>
<comment type="caution">
    <text evidence="2">The sequence shown here is derived from an EMBL/GenBank/DDBJ whole genome shotgun (WGS) entry which is preliminary data.</text>
</comment>
<evidence type="ECO:0000256" key="1">
    <source>
        <dbReference type="SAM" id="MobiDB-lite"/>
    </source>
</evidence>
<dbReference type="EMBL" id="SNRW01007745">
    <property type="protein sequence ID" value="KAA6380718.1"/>
    <property type="molecule type" value="Genomic_DNA"/>
</dbReference>
<sequence>MSARPQPESSSQLTLSTDGPEKETQQTPHVFGHEKQKENLNLEQLQLNLSDDEQDDEIRLTITDDFMNSTDLTVVYGERSAKIFIVENKEPIAEVKEINIVNELDQELSYDQLRFDSFEDEIVWITSINEDVRKLRQSSSSSSTQILFSQPKVFFRDLQSFKASDSPQLDQVEKLKVKRRRLDENTQLLTPSVSTSISVVLASNAPIRTKPTTGVTAVGTPTNVSSQDNSRNLSFSQQFKDKFKEYAKFNQKKEEIVAKKFVQMMEGVCNSEMKKFDANAVVMQPMERPLLFQKVQ</sequence>
<proteinExistence type="predicted"/>
<name>A0A5J4VDT5_9EUKA</name>
<reference evidence="2 3" key="1">
    <citation type="submission" date="2019-03" db="EMBL/GenBank/DDBJ databases">
        <title>Single cell metagenomics reveals metabolic interactions within the superorganism composed of flagellate Streblomastix strix and complex community of Bacteroidetes bacteria on its surface.</title>
        <authorList>
            <person name="Treitli S.C."/>
            <person name="Kolisko M."/>
            <person name="Husnik F."/>
            <person name="Keeling P."/>
            <person name="Hampl V."/>
        </authorList>
    </citation>
    <scope>NUCLEOTIDE SEQUENCE [LARGE SCALE GENOMIC DNA]</scope>
    <source>
        <strain evidence="2">ST1C</strain>
    </source>
</reference>
<gene>
    <name evidence="2" type="ORF">EZS28_023756</name>
</gene>
<feature type="region of interest" description="Disordered" evidence="1">
    <location>
        <begin position="1"/>
        <end position="37"/>
    </location>
</feature>
<feature type="compositionally biased region" description="Low complexity" evidence="1">
    <location>
        <begin position="212"/>
        <end position="222"/>
    </location>
</feature>
<evidence type="ECO:0000313" key="2">
    <source>
        <dbReference type="EMBL" id="KAA6380718.1"/>
    </source>
</evidence>
<dbReference type="Proteomes" id="UP000324800">
    <property type="component" value="Unassembled WGS sequence"/>
</dbReference>
<feature type="compositionally biased region" description="Polar residues" evidence="1">
    <location>
        <begin position="7"/>
        <end position="17"/>
    </location>
</feature>
<feature type="region of interest" description="Disordered" evidence="1">
    <location>
        <begin position="212"/>
        <end position="231"/>
    </location>
</feature>
<evidence type="ECO:0000313" key="3">
    <source>
        <dbReference type="Proteomes" id="UP000324800"/>
    </source>
</evidence>
<accession>A0A5J4VDT5</accession>
<organism evidence="2 3">
    <name type="scientific">Streblomastix strix</name>
    <dbReference type="NCBI Taxonomy" id="222440"/>
    <lineage>
        <taxon>Eukaryota</taxon>
        <taxon>Metamonada</taxon>
        <taxon>Preaxostyla</taxon>
        <taxon>Oxymonadida</taxon>
        <taxon>Streblomastigidae</taxon>
        <taxon>Streblomastix</taxon>
    </lineage>
</organism>